<dbReference type="GO" id="GO:0043565">
    <property type="term" value="F:sequence-specific DNA binding"/>
    <property type="evidence" value="ECO:0007669"/>
    <property type="project" value="InterPro"/>
</dbReference>
<keyword evidence="2" id="KW-0238">DNA-binding</keyword>
<dbReference type="GO" id="GO:0003700">
    <property type="term" value="F:DNA-binding transcription factor activity"/>
    <property type="evidence" value="ECO:0007669"/>
    <property type="project" value="InterPro"/>
</dbReference>
<evidence type="ECO:0000256" key="2">
    <source>
        <dbReference type="ARBA" id="ARBA00023125"/>
    </source>
</evidence>
<evidence type="ECO:0000256" key="1">
    <source>
        <dbReference type="ARBA" id="ARBA00023015"/>
    </source>
</evidence>
<dbReference type="PROSITE" id="PS00041">
    <property type="entry name" value="HTH_ARAC_FAMILY_1"/>
    <property type="match status" value="1"/>
</dbReference>
<evidence type="ECO:0000259" key="4">
    <source>
        <dbReference type="PROSITE" id="PS01124"/>
    </source>
</evidence>
<sequence>MEMAAAHLDEALTLDQLAAEARLSTFPFAKMFRISFGLPPHRYLAARRIERAKWLLRTGQPLGEVALACGYGSQSHFNRTFKAATDRTPWGMAALVVGGTAPIPVGAAGQPWRRCASRRSAAGPDEAGFCPVISRPSATT</sequence>
<name>A0A1G9ZZ99_9HYPH</name>
<reference evidence="6" key="1">
    <citation type="submission" date="2016-10" db="EMBL/GenBank/DDBJ databases">
        <authorList>
            <person name="Varghese N."/>
            <person name="Submissions S."/>
        </authorList>
    </citation>
    <scope>NUCLEOTIDE SEQUENCE [LARGE SCALE GENOMIC DNA]</scope>
    <source>
        <strain evidence="6">BL47</strain>
    </source>
</reference>
<dbReference type="PANTHER" id="PTHR46796:SF6">
    <property type="entry name" value="ARAC SUBFAMILY"/>
    <property type="match status" value="1"/>
</dbReference>
<dbReference type="InterPro" id="IPR050204">
    <property type="entry name" value="AraC_XylS_family_regulators"/>
</dbReference>
<dbReference type="Gene3D" id="1.10.10.60">
    <property type="entry name" value="Homeodomain-like"/>
    <property type="match status" value="2"/>
</dbReference>
<evidence type="ECO:0000256" key="3">
    <source>
        <dbReference type="ARBA" id="ARBA00023163"/>
    </source>
</evidence>
<dbReference type="InterPro" id="IPR009057">
    <property type="entry name" value="Homeodomain-like_sf"/>
</dbReference>
<dbReference type="EMBL" id="FNHS01000007">
    <property type="protein sequence ID" value="SDN26680.1"/>
    <property type="molecule type" value="Genomic_DNA"/>
</dbReference>
<evidence type="ECO:0000313" key="6">
    <source>
        <dbReference type="Proteomes" id="UP000198704"/>
    </source>
</evidence>
<keyword evidence="3" id="KW-0804">Transcription</keyword>
<gene>
    <name evidence="5" type="ORF">SAMN05216360_10714</name>
</gene>
<proteinExistence type="predicted"/>
<dbReference type="InterPro" id="IPR018062">
    <property type="entry name" value="HTH_AraC-typ_CS"/>
</dbReference>
<organism evidence="5 6">
    <name type="scientific">Methylobacterium phyllostachyos</name>
    <dbReference type="NCBI Taxonomy" id="582672"/>
    <lineage>
        <taxon>Bacteria</taxon>
        <taxon>Pseudomonadati</taxon>
        <taxon>Pseudomonadota</taxon>
        <taxon>Alphaproteobacteria</taxon>
        <taxon>Hyphomicrobiales</taxon>
        <taxon>Methylobacteriaceae</taxon>
        <taxon>Methylobacterium</taxon>
    </lineage>
</organism>
<keyword evidence="6" id="KW-1185">Reference proteome</keyword>
<accession>A0A1G9ZZ99</accession>
<dbReference type="Pfam" id="PF12833">
    <property type="entry name" value="HTH_18"/>
    <property type="match status" value="1"/>
</dbReference>
<dbReference type="InterPro" id="IPR018060">
    <property type="entry name" value="HTH_AraC"/>
</dbReference>
<keyword evidence="1" id="KW-0805">Transcription regulation</keyword>
<feature type="domain" description="HTH araC/xylS-type" evidence="4">
    <location>
        <begin position="1"/>
        <end position="89"/>
    </location>
</feature>
<dbReference type="AlphaFoldDB" id="A0A1G9ZZ99"/>
<dbReference type="Proteomes" id="UP000198704">
    <property type="component" value="Unassembled WGS sequence"/>
</dbReference>
<dbReference type="PANTHER" id="PTHR46796">
    <property type="entry name" value="HTH-TYPE TRANSCRIPTIONAL ACTIVATOR RHAS-RELATED"/>
    <property type="match status" value="1"/>
</dbReference>
<dbReference type="STRING" id="582672.SAMN05216360_10714"/>
<evidence type="ECO:0000313" key="5">
    <source>
        <dbReference type="EMBL" id="SDN26680.1"/>
    </source>
</evidence>
<protein>
    <submittedName>
        <fullName evidence="5">Helix-turn-helix domain-containing protein</fullName>
    </submittedName>
</protein>
<dbReference type="PROSITE" id="PS01124">
    <property type="entry name" value="HTH_ARAC_FAMILY_2"/>
    <property type="match status" value="1"/>
</dbReference>
<dbReference type="SMART" id="SM00342">
    <property type="entry name" value="HTH_ARAC"/>
    <property type="match status" value="1"/>
</dbReference>
<dbReference type="SUPFAM" id="SSF46689">
    <property type="entry name" value="Homeodomain-like"/>
    <property type="match status" value="2"/>
</dbReference>